<feature type="non-terminal residue" evidence="1">
    <location>
        <position position="60"/>
    </location>
</feature>
<dbReference type="AlphaFoldDB" id="X0X0K2"/>
<reference evidence="1" key="1">
    <citation type="journal article" date="2014" name="Front. Microbiol.">
        <title>High frequency of phylogenetically diverse reductive dehalogenase-homologous genes in deep subseafloor sedimentary metagenomes.</title>
        <authorList>
            <person name="Kawai M."/>
            <person name="Futagami T."/>
            <person name="Toyoda A."/>
            <person name="Takaki Y."/>
            <person name="Nishi S."/>
            <person name="Hori S."/>
            <person name="Arai W."/>
            <person name="Tsubouchi T."/>
            <person name="Morono Y."/>
            <person name="Uchiyama I."/>
            <person name="Ito T."/>
            <person name="Fujiyama A."/>
            <person name="Inagaki F."/>
            <person name="Takami H."/>
        </authorList>
    </citation>
    <scope>NUCLEOTIDE SEQUENCE</scope>
    <source>
        <strain evidence="1">Expedition CK06-06</strain>
    </source>
</reference>
<protein>
    <submittedName>
        <fullName evidence="1">Uncharacterized protein</fullName>
    </submittedName>
</protein>
<sequence>MPIHRKFQPLPITALVPAGWLRRYLRKQAHGLTGHLQVAGFPFNTTGWAGPRMIPPKHTA</sequence>
<comment type="caution">
    <text evidence="1">The sequence shown here is derived from an EMBL/GenBank/DDBJ whole genome shotgun (WGS) entry which is preliminary data.</text>
</comment>
<evidence type="ECO:0000313" key="1">
    <source>
        <dbReference type="EMBL" id="GAG36505.1"/>
    </source>
</evidence>
<organism evidence="1">
    <name type="scientific">marine sediment metagenome</name>
    <dbReference type="NCBI Taxonomy" id="412755"/>
    <lineage>
        <taxon>unclassified sequences</taxon>
        <taxon>metagenomes</taxon>
        <taxon>ecological metagenomes</taxon>
    </lineage>
</organism>
<name>X0X0K2_9ZZZZ</name>
<gene>
    <name evidence="1" type="ORF">S01H1_65368</name>
</gene>
<proteinExistence type="predicted"/>
<dbReference type="EMBL" id="BARS01043145">
    <property type="protein sequence ID" value="GAG36505.1"/>
    <property type="molecule type" value="Genomic_DNA"/>
</dbReference>
<accession>X0X0K2</accession>